<dbReference type="EMBL" id="CAFBNF010000167">
    <property type="protein sequence ID" value="CAB4950915.1"/>
    <property type="molecule type" value="Genomic_DNA"/>
</dbReference>
<evidence type="ECO:0000313" key="1">
    <source>
        <dbReference type="EMBL" id="CAB4950915.1"/>
    </source>
</evidence>
<protein>
    <submittedName>
        <fullName evidence="1">Unannotated protein</fullName>
    </submittedName>
</protein>
<sequence length="99" mass="10301">MVGRFAEAATANASATRNATFWFLAKMLPAMATTPITTEVIRATCNSFSTDTSPFFIACAYTSCAIAALAEMVSPATTAKIVAKATAEMNPSRSVPPSS</sequence>
<reference evidence="1" key="1">
    <citation type="submission" date="2020-05" db="EMBL/GenBank/DDBJ databases">
        <authorList>
            <person name="Chiriac C."/>
            <person name="Salcher M."/>
            <person name="Ghai R."/>
            <person name="Kavagutti S V."/>
        </authorList>
    </citation>
    <scope>NUCLEOTIDE SEQUENCE</scope>
</reference>
<organism evidence="1">
    <name type="scientific">freshwater metagenome</name>
    <dbReference type="NCBI Taxonomy" id="449393"/>
    <lineage>
        <taxon>unclassified sequences</taxon>
        <taxon>metagenomes</taxon>
        <taxon>ecological metagenomes</taxon>
    </lineage>
</organism>
<accession>A0A6J7K616</accession>
<gene>
    <name evidence="1" type="ORF">UFOPK3773_01401</name>
</gene>
<name>A0A6J7K616_9ZZZZ</name>
<dbReference type="AlphaFoldDB" id="A0A6J7K616"/>
<proteinExistence type="predicted"/>